<dbReference type="EMBL" id="HBHJ01002118">
    <property type="protein sequence ID" value="CAD9662306.1"/>
    <property type="molecule type" value="Transcribed_RNA"/>
</dbReference>
<accession>A0A7S2W243</accession>
<dbReference type="AlphaFoldDB" id="A0A7S2W243"/>
<protein>
    <submittedName>
        <fullName evidence="2">Uncharacterized protein</fullName>
    </submittedName>
</protein>
<feature type="region of interest" description="Disordered" evidence="1">
    <location>
        <begin position="71"/>
        <end position="90"/>
    </location>
</feature>
<organism evidence="2">
    <name type="scientific">Rhizochromulina marina</name>
    <dbReference type="NCBI Taxonomy" id="1034831"/>
    <lineage>
        <taxon>Eukaryota</taxon>
        <taxon>Sar</taxon>
        <taxon>Stramenopiles</taxon>
        <taxon>Ochrophyta</taxon>
        <taxon>Dictyochophyceae</taxon>
        <taxon>Rhizochromulinales</taxon>
        <taxon>Rhizochromulina</taxon>
    </lineage>
</organism>
<feature type="compositionally biased region" description="Basic residues" evidence="1">
    <location>
        <begin position="113"/>
        <end position="130"/>
    </location>
</feature>
<reference evidence="2" key="1">
    <citation type="submission" date="2021-01" db="EMBL/GenBank/DDBJ databases">
        <authorList>
            <person name="Corre E."/>
            <person name="Pelletier E."/>
            <person name="Niang G."/>
            <person name="Scheremetjew M."/>
            <person name="Finn R."/>
            <person name="Kale V."/>
            <person name="Holt S."/>
            <person name="Cochrane G."/>
            <person name="Meng A."/>
            <person name="Brown T."/>
            <person name="Cohen L."/>
        </authorList>
    </citation>
    <scope>NUCLEOTIDE SEQUENCE</scope>
    <source>
        <strain evidence="2">CCMP1243</strain>
    </source>
</reference>
<sequence>MEPHAWNTVGSLSFGASSLALPTDFGCAAGGFQLGPGLGGGGEVQGFTLAIPSTAEGARQEPAFLRVWDEGDEAPEPRGPLPLHANSSLAPQMLFPGHPWSLENFAPPPSSRTCRRRGGPRGKEARRRVGPKAPQLRRLSSARAMFASRVERQRIQREEALRKTRDRRRGVAM</sequence>
<gene>
    <name evidence="2" type="ORF">RMAR1173_LOCUS1337</name>
</gene>
<evidence type="ECO:0000313" key="2">
    <source>
        <dbReference type="EMBL" id="CAD9662306.1"/>
    </source>
</evidence>
<name>A0A7S2W243_9STRA</name>
<evidence type="ECO:0000256" key="1">
    <source>
        <dbReference type="SAM" id="MobiDB-lite"/>
    </source>
</evidence>
<proteinExistence type="predicted"/>
<feature type="region of interest" description="Disordered" evidence="1">
    <location>
        <begin position="97"/>
        <end position="150"/>
    </location>
</feature>